<sequence length="108" mass="11802">MPGNVTLSLETLATNITLELPQASVSESMFVEITNGKEFLAALFTFIIFNITVSQEFKSQEGGNTEAGRESQSVPEKGMSDRVLVNSCIREVDRLEVRKGRKCSVGGM</sequence>
<keyword evidence="3" id="KW-1185">Reference proteome</keyword>
<evidence type="ECO:0000313" key="2">
    <source>
        <dbReference type="EMBL" id="MPC86649.1"/>
    </source>
</evidence>
<dbReference type="EMBL" id="VSRR010072105">
    <property type="protein sequence ID" value="MPC86649.1"/>
    <property type="molecule type" value="Genomic_DNA"/>
</dbReference>
<comment type="caution">
    <text evidence="2">The sequence shown here is derived from an EMBL/GenBank/DDBJ whole genome shotgun (WGS) entry which is preliminary data.</text>
</comment>
<proteinExistence type="predicted"/>
<reference evidence="2 3" key="1">
    <citation type="submission" date="2019-05" db="EMBL/GenBank/DDBJ databases">
        <title>Another draft genome of Portunus trituberculatus and its Hox gene families provides insights of decapod evolution.</title>
        <authorList>
            <person name="Jeong J.-H."/>
            <person name="Song I."/>
            <person name="Kim S."/>
            <person name="Choi T."/>
            <person name="Kim D."/>
            <person name="Ryu S."/>
            <person name="Kim W."/>
        </authorList>
    </citation>
    <scope>NUCLEOTIDE SEQUENCE [LARGE SCALE GENOMIC DNA]</scope>
    <source>
        <tissue evidence="2">Muscle</tissue>
    </source>
</reference>
<dbReference type="AlphaFoldDB" id="A0A5B7IWS8"/>
<feature type="region of interest" description="Disordered" evidence="1">
    <location>
        <begin position="59"/>
        <end position="79"/>
    </location>
</feature>
<evidence type="ECO:0000256" key="1">
    <source>
        <dbReference type="SAM" id="MobiDB-lite"/>
    </source>
</evidence>
<name>A0A5B7IWS8_PORTR</name>
<organism evidence="2 3">
    <name type="scientific">Portunus trituberculatus</name>
    <name type="common">Swimming crab</name>
    <name type="synonym">Neptunus trituberculatus</name>
    <dbReference type="NCBI Taxonomy" id="210409"/>
    <lineage>
        <taxon>Eukaryota</taxon>
        <taxon>Metazoa</taxon>
        <taxon>Ecdysozoa</taxon>
        <taxon>Arthropoda</taxon>
        <taxon>Crustacea</taxon>
        <taxon>Multicrustacea</taxon>
        <taxon>Malacostraca</taxon>
        <taxon>Eumalacostraca</taxon>
        <taxon>Eucarida</taxon>
        <taxon>Decapoda</taxon>
        <taxon>Pleocyemata</taxon>
        <taxon>Brachyura</taxon>
        <taxon>Eubrachyura</taxon>
        <taxon>Portunoidea</taxon>
        <taxon>Portunidae</taxon>
        <taxon>Portuninae</taxon>
        <taxon>Portunus</taxon>
    </lineage>
</organism>
<dbReference type="Proteomes" id="UP000324222">
    <property type="component" value="Unassembled WGS sequence"/>
</dbReference>
<accession>A0A5B7IWS8</accession>
<gene>
    <name evidence="2" type="ORF">E2C01_081485</name>
</gene>
<protein>
    <submittedName>
        <fullName evidence="2">Uncharacterized protein</fullName>
    </submittedName>
</protein>
<evidence type="ECO:0000313" key="3">
    <source>
        <dbReference type="Proteomes" id="UP000324222"/>
    </source>
</evidence>